<dbReference type="SUPFAM" id="SSF54928">
    <property type="entry name" value="RNA-binding domain, RBD"/>
    <property type="match status" value="1"/>
</dbReference>
<dbReference type="Gene3D" id="3.30.70.330">
    <property type="match status" value="1"/>
</dbReference>
<evidence type="ECO:0000256" key="8">
    <source>
        <dbReference type="ARBA" id="ARBA00060279"/>
    </source>
</evidence>
<dbReference type="AlphaFoldDB" id="A0AAJ7WKW6"/>
<dbReference type="GO" id="GO:0030154">
    <property type="term" value="P:cell differentiation"/>
    <property type="evidence" value="ECO:0007669"/>
    <property type="project" value="UniProtKB-KW"/>
</dbReference>
<gene>
    <name evidence="14" type="primary">BOLL</name>
</gene>
<evidence type="ECO:0000256" key="10">
    <source>
        <dbReference type="ARBA" id="ARBA00072848"/>
    </source>
</evidence>
<dbReference type="RefSeq" id="XP_032801516.1">
    <property type="nucleotide sequence ID" value="XM_032945625.1"/>
</dbReference>
<name>A0AAJ7WKW6_PETMA</name>
<keyword evidence="13" id="KW-1185">Reference proteome</keyword>
<keyword evidence="7 11" id="KW-0694">RNA-binding</keyword>
<dbReference type="FunFam" id="3.30.70.330:FF:000167">
    <property type="entry name" value="protein boule-like isoform X1"/>
    <property type="match status" value="1"/>
</dbReference>
<evidence type="ECO:0000256" key="3">
    <source>
        <dbReference type="ARBA" id="ARBA00022490"/>
    </source>
</evidence>
<organism evidence="13 14">
    <name type="scientific">Petromyzon marinus</name>
    <name type="common">Sea lamprey</name>
    <dbReference type="NCBI Taxonomy" id="7757"/>
    <lineage>
        <taxon>Eukaryota</taxon>
        <taxon>Metazoa</taxon>
        <taxon>Chordata</taxon>
        <taxon>Craniata</taxon>
        <taxon>Vertebrata</taxon>
        <taxon>Cyclostomata</taxon>
        <taxon>Hyperoartia</taxon>
        <taxon>Petromyzontiformes</taxon>
        <taxon>Petromyzontidae</taxon>
        <taxon>Petromyzon</taxon>
    </lineage>
</organism>
<dbReference type="InterPro" id="IPR000504">
    <property type="entry name" value="RRM_dom"/>
</dbReference>
<dbReference type="Pfam" id="PF00076">
    <property type="entry name" value="RRM_1"/>
    <property type="match status" value="1"/>
</dbReference>
<dbReference type="GO" id="GO:0007283">
    <property type="term" value="P:spermatogenesis"/>
    <property type="evidence" value="ECO:0007669"/>
    <property type="project" value="UniProtKB-KW"/>
</dbReference>
<dbReference type="PROSITE" id="PS50102">
    <property type="entry name" value="RRM"/>
    <property type="match status" value="1"/>
</dbReference>
<keyword evidence="5" id="KW-0810">Translation regulation</keyword>
<evidence type="ECO:0000313" key="13">
    <source>
        <dbReference type="Proteomes" id="UP001318040"/>
    </source>
</evidence>
<evidence type="ECO:0000256" key="4">
    <source>
        <dbReference type="ARBA" id="ARBA00022782"/>
    </source>
</evidence>
<reference evidence="14" key="1">
    <citation type="submission" date="2025-08" db="UniProtKB">
        <authorList>
            <consortium name="RefSeq"/>
        </authorList>
    </citation>
    <scope>IDENTIFICATION</scope>
    <source>
        <tissue evidence="14">Sperm</tissue>
    </source>
</reference>
<dbReference type="PANTHER" id="PTHR11176:SF10">
    <property type="entry name" value="PROTEIN BOULE-LIKE"/>
    <property type="match status" value="1"/>
</dbReference>
<dbReference type="SMART" id="SM00360">
    <property type="entry name" value="RRM"/>
    <property type="match status" value="1"/>
</dbReference>
<keyword evidence="3" id="KW-0963">Cytoplasm</keyword>
<evidence type="ECO:0000256" key="9">
    <source>
        <dbReference type="ARBA" id="ARBA00062241"/>
    </source>
</evidence>
<evidence type="ECO:0000256" key="11">
    <source>
        <dbReference type="PROSITE-ProRule" id="PRU00176"/>
    </source>
</evidence>
<dbReference type="InterPro" id="IPR012677">
    <property type="entry name" value="Nucleotide-bd_a/b_plait_sf"/>
</dbReference>
<evidence type="ECO:0000256" key="6">
    <source>
        <dbReference type="ARBA" id="ARBA00022871"/>
    </source>
</evidence>
<dbReference type="InterPro" id="IPR034988">
    <property type="entry name" value="DAZ_BOULE_RRM"/>
</dbReference>
<sequence>MFNLWTNSSFESKVLLLSARATMSDSMGGGSNGDGSGASPPLTLEAVPSLISGGNPTQAPRYGTVIPNRIFVGGIDFKVNEAELKKYFTQFGVVKDVKIINDRAGVSKGYGFVTFESQEDAQKIQQEAEKIMYKDKKLNIGPAIRKQQVGFPQFPLTPASGSMVLTTSTGQPFLFHNGVAYFQQPDAMPVQMPIQQPQTYYSHQPMLIPSPQASPVFQQPAYSYQQAPPSQWQTGQWLWSPPQAPPSPVMYMQPQEMMYHQSLNIPTDGGSSPAGPIITDVSISERYTDHTMQAAYHQTHLHPPNNMQVAMVAQDHMKDTKMYHMRRVYGTSQQGAVKSRMWRNATGFRHRRDLRMEQGILTPPPTPTEGGQ</sequence>
<evidence type="ECO:0000256" key="5">
    <source>
        <dbReference type="ARBA" id="ARBA00022845"/>
    </source>
</evidence>
<dbReference type="GO" id="GO:0045948">
    <property type="term" value="P:positive regulation of translational initiation"/>
    <property type="evidence" value="ECO:0007669"/>
    <property type="project" value="TreeGrafter"/>
</dbReference>
<keyword evidence="4" id="KW-0221">Differentiation</keyword>
<evidence type="ECO:0000259" key="12">
    <source>
        <dbReference type="PROSITE" id="PS50102"/>
    </source>
</evidence>
<dbReference type="GO" id="GO:0070935">
    <property type="term" value="P:3'-UTR-mediated mRNA stabilization"/>
    <property type="evidence" value="ECO:0007669"/>
    <property type="project" value="TreeGrafter"/>
</dbReference>
<feature type="domain" description="RRM" evidence="12">
    <location>
        <begin position="68"/>
        <end position="145"/>
    </location>
</feature>
<comment type="subcellular location">
    <subcellularLocation>
        <location evidence="1">Cytoplasm</location>
    </subcellularLocation>
</comment>
<dbReference type="CDD" id="cd12412">
    <property type="entry name" value="RRM_DAZL_BOULE"/>
    <property type="match status" value="1"/>
</dbReference>
<keyword evidence="6" id="KW-0744">Spermatogenesis</keyword>
<dbReference type="KEGG" id="pmrn:116938493"/>
<comment type="subunit">
    <text evidence="9">Interacts with DAZ1 and DAZL.</text>
</comment>
<dbReference type="GO" id="GO:0003730">
    <property type="term" value="F:mRNA 3'-UTR binding"/>
    <property type="evidence" value="ECO:0007669"/>
    <property type="project" value="TreeGrafter"/>
</dbReference>
<protein>
    <recommendedName>
        <fullName evidence="10">Protein boule-like</fullName>
    </recommendedName>
</protein>
<proteinExistence type="predicted"/>
<dbReference type="PANTHER" id="PTHR11176">
    <property type="entry name" value="BOULE-RELATED"/>
    <property type="match status" value="1"/>
</dbReference>
<evidence type="ECO:0000256" key="2">
    <source>
        <dbReference type="ARBA" id="ARBA00022473"/>
    </source>
</evidence>
<evidence type="ECO:0000313" key="14">
    <source>
        <dbReference type="RefSeq" id="XP_032801516.1"/>
    </source>
</evidence>
<dbReference type="Proteomes" id="UP001318040">
    <property type="component" value="Chromosome 4"/>
</dbReference>
<dbReference type="CTD" id="66037"/>
<dbReference type="GO" id="GO:0051321">
    <property type="term" value="P:meiotic cell cycle"/>
    <property type="evidence" value="ECO:0007669"/>
    <property type="project" value="UniProtKB-ARBA"/>
</dbReference>
<dbReference type="GO" id="GO:0008494">
    <property type="term" value="F:translation activator activity"/>
    <property type="evidence" value="ECO:0007669"/>
    <property type="project" value="TreeGrafter"/>
</dbReference>
<comment type="function">
    <text evidence="8">Probable RNA-binding protein, which may be required during spermatogenesis. May act by binding to the 3'-UTR of mRNAs and regulating their translation.</text>
</comment>
<dbReference type="InterPro" id="IPR035979">
    <property type="entry name" value="RBD_domain_sf"/>
</dbReference>
<dbReference type="GO" id="GO:0005737">
    <property type="term" value="C:cytoplasm"/>
    <property type="evidence" value="ECO:0007669"/>
    <property type="project" value="UniProtKB-SubCell"/>
</dbReference>
<evidence type="ECO:0000256" key="7">
    <source>
        <dbReference type="ARBA" id="ARBA00022884"/>
    </source>
</evidence>
<accession>A0AAJ7WKW6</accession>
<keyword evidence="2" id="KW-0217">Developmental protein</keyword>
<evidence type="ECO:0000256" key="1">
    <source>
        <dbReference type="ARBA" id="ARBA00004496"/>
    </source>
</evidence>